<dbReference type="PROSITE" id="PS50893">
    <property type="entry name" value="ABC_TRANSPORTER_2"/>
    <property type="match status" value="1"/>
</dbReference>
<dbReference type="Proteomes" id="UP000033750">
    <property type="component" value="Unassembled WGS sequence"/>
</dbReference>
<evidence type="ECO:0000256" key="6">
    <source>
        <dbReference type="ARBA" id="ARBA00022741"/>
    </source>
</evidence>
<dbReference type="SMART" id="SM00382">
    <property type="entry name" value="AAA"/>
    <property type="match status" value="1"/>
</dbReference>
<dbReference type="Pfam" id="PF00664">
    <property type="entry name" value="ABC_membrane"/>
    <property type="match status" value="1"/>
</dbReference>
<dbReference type="RefSeq" id="WP_046096953.1">
    <property type="nucleotide sequence ID" value="NZ_JZXN01000016.1"/>
</dbReference>
<feature type="domain" description="ABC transmembrane type-1" evidence="12">
    <location>
        <begin position="36"/>
        <end position="331"/>
    </location>
</feature>
<dbReference type="InterPro" id="IPR027417">
    <property type="entry name" value="P-loop_NTPase"/>
</dbReference>
<comment type="caution">
    <text evidence="13">The sequence shown here is derived from an EMBL/GenBank/DDBJ whole genome shotgun (WGS) entry which is preliminary data.</text>
</comment>
<evidence type="ECO:0000256" key="9">
    <source>
        <dbReference type="ARBA" id="ARBA00023136"/>
    </source>
</evidence>
<dbReference type="InterPro" id="IPR039421">
    <property type="entry name" value="Type_1_exporter"/>
</dbReference>
<name>A0A0F5H1Z5_9BACT</name>
<keyword evidence="9 10" id="KW-0472">Membrane</keyword>
<comment type="similarity">
    <text evidence="2">Belongs to the ABC transporter superfamily.</text>
</comment>
<keyword evidence="5 10" id="KW-0812">Transmembrane</keyword>
<dbReference type="CDD" id="cd18547">
    <property type="entry name" value="ABC_6TM_Tm288_like"/>
    <property type="match status" value="1"/>
</dbReference>
<dbReference type="InterPro" id="IPR017871">
    <property type="entry name" value="ABC_transporter-like_CS"/>
</dbReference>
<evidence type="ECO:0000256" key="4">
    <source>
        <dbReference type="ARBA" id="ARBA00022475"/>
    </source>
</evidence>
<evidence type="ECO:0000256" key="5">
    <source>
        <dbReference type="ARBA" id="ARBA00022692"/>
    </source>
</evidence>
<evidence type="ECO:0000256" key="2">
    <source>
        <dbReference type="ARBA" id="ARBA00005417"/>
    </source>
</evidence>
<feature type="transmembrane region" description="Helical" evidence="10">
    <location>
        <begin position="157"/>
        <end position="175"/>
    </location>
</feature>
<keyword evidence="6" id="KW-0547">Nucleotide-binding</keyword>
<keyword evidence="3" id="KW-0813">Transport</keyword>
<dbReference type="SUPFAM" id="SSF52540">
    <property type="entry name" value="P-loop containing nucleoside triphosphate hydrolases"/>
    <property type="match status" value="1"/>
</dbReference>
<keyword evidence="7 13" id="KW-0067">ATP-binding</keyword>
<feature type="domain" description="ABC transporter" evidence="11">
    <location>
        <begin position="363"/>
        <end position="599"/>
    </location>
</feature>
<evidence type="ECO:0000256" key="1">
    <source>
        <dbReference type="ARBA" id="ARBA00004651"/>
    </source>
</evidence>
<evidence type="ECO:0000259" key="12">
    <source>
        <dbReference type="PROSITE" id="PS50929"/>
    </source>
</evidence>
<keyword evidence="14" id="KW-1185">Reference proteome</keyword>
<dbReference type="SUPFAM" id="SSF90123">
    <property type="entry name" value="ABC transporter transmembrane region"/>
    <property type="match status" value="1"/>
</dbReference>
<dbReference type="PANTHER" id="PTHR43394">
    <property type="entry name" value="ATP-DEPENDENT PERMEASE MDL1, MITOCHONDRIAL"/>
    <property type="match status" value="1"/>
</dbReference>
<gene>
    <name evidence="13" type="ORF">MMELEA_05450</name>
</gene>
<dbReference type="PROSITE" id="PS00211">
    <property type="entry name" value="ABC_TRANSPORTER_1"/>
    <property type="match status" value="1"/>
</dbReference>
<protein>
    <submittedName>
        <fullName evidence="13">Multidrug resistance ABC transporter ATP-binding and permease protein</fullName>
    </submittedName>
</protein>
<evidence type="ECO:0000313" key="13">
    <source>
        <dbReference type="EMBL" id="KKB26862.1"/>
    </source>
</evidence>
<dbReference type="Pfam" id="PF00005">
    <property type="entry name" value="ABC_tran"/>
    <property type="match status" value="1"/>
</dbReference>
<dbReference type="STRING" id="29561.MM26B8_00400"/>
<dbReference type="GO" id="GO:0015421">
    <property type="term" value="F:ABC-type oligopeptide transporter activity"/>
    <property type="evidence" value="ECO:0007669"/>
    <property type="project" value="TreeGrafter"/>
</dbReference>
<dbReference type="PROSITE" id="PS50929">
    <property type="entry name" value="ABC_TM1F"/>
    <property type="match status" value="1"/>
</dbReference>
<evidence type="ECO:0000256" key="7">
    <source>
        <dbReference type="ARBA" id="ARBA00022840"/>
    </source>
</evidence>
<accession>A0A0F5H1Z5</accession>
<evidence type="ECO:0000256" key="3">
    <source>
        <dbReference type="ARBA" id="ARBA00022448"/>
    </source>
</evidence>
<dbReference type="AlphaFoldDB" id="A0A0F5H1Z5"/>
<dbReference type="PANTHER" id="PTHR43394:SF1">
    <property type="entry name" value="ATP-BINDING CASSETTE SUB-FAMILY B MEMBER 10, MITOCHONDRIAL"/>
    <property type="match status" value="1"/>
</dbReference>
<sequence length="603" mass="69335">MPRLAFMQLSKNEEKLKLKELLKFLKRLNFNFLNWLILIIIGALIPLSSILASFLIGYIVDSFFNNLTFDSNNFEYKKFILYVSLLALCYVIFKFLTIVQRRKNNRAVVELIFKLRIELYEKIQSMPISYFDNQKIGNLMSTLTNDVNNILQSLIDMLSNFLIMIFQFFIIFIIMFLYAPILASIAIVSIPLSTYILYLFIKNNQKYFIKQQNSLADFNAFLEEIINAIPLIRLHNQEEEIIQRFEKFNRALIEPDYKSARNISFTFPFLNFAKFINLLVIISVGVVLIFNNINIGIKPLTTGLLITFSIYIMNLGDNISQILEITNNIQLGLGGITRVNKILNLEENKDKYLKELDYKEGIIEFNNVNFYYPANSNKQVLHNINFKIEKGQTIALVGKTGSGKTTIAKLLSKFYLPSSGTITIDNQNSADINENSWRKYINTIMQDVYIFNASLRDNLTLFNKDIDDIELKKIISDVIGDEFINDLPNGLDTILESNAKNISQGQKQLISIIRALINATPIIILDEATSDIDTITEIKIKKMMDYLINNCSSLVIAHRLSTVVNADKILVIDEGKIIEQGSHEELMKLNGYYKYLYTTGFPD</sequence>
<dbReference type="Gene3D" id="1.20.1560.10">
    <property type="entry name" value="ABC transporter type 1, transmembrane domain"/>
    <property type="match status" value="1"/>
</dbReference>
<dbReference type="InterPro" id="IPR003439">
    <property type="entry name" value="ABC_transporter-like_ATP-bd"/>
</dbReference>
<dbReference type="InterPro" id="IPR011527">
    <property type="entry name" value="ABC1_TM_dom"/>
</dbReference>
<organism evidence="13 14">
    <name type="scientific">Mycoplasmopsis meleagridis ATCC 25294</name>
    <dbReference type="NCBI Taxonomy" id="1264554"/>
    <lineage>
        <taxon>Bacteria</taxon>
        <taxon>Bacillati</taxon>
        <taxon>Mycoplasmatota</taxon>
        <taxon>Mycoplasmoidales</taxon>
        <taxon>Metamycoplasmataceae</taxon>
        <taxon>Mycoplasmopsis</taxon>
    </lineage>
</organism>
<dbReference type="EMBL" id="JZXN01000016">
    <property type="protein sequence ID" value="KKB26862.1"/>
    <property type="molecule type" value="Genomic_DNA"/>
</dbReference>
<dbReference type="GO" id="GO:0005886">
    <property type="term" value="C:plasma membrane"/>
    <property type="evidence" value="ECO:0007669"/>
    <property type="project" value="UniProtKB-SubCell"/>
</dbReference>
<dbReference type="FunFam" id="3.40.50.300:FF:000221">
    <property type="entry name" value="Multidrug ABC transporter ATP-binding protein"/>
    <property type="match status" value="1"/>
</dbReference>
<dbReference type="PATRIC" id="fig|1264554.4.peg.489"/>
<feature type="transmembrane region" description="Helical" evidence="10">
    <location>
        <begin position="79"/>
        <end position="96"/>
    </location>
</feature>
<feature type="transmembrane region" description="Helical" evidence="10">
    <location>
        <begin position="32"/>
        <end position="59"/>
    </location>
</feature>
<evidence type="ECO:0000256" key="10">
    <source>
        <dbReference type="SAM" id="Phobius"/>
    </source>
</evidence>
<comment type="subcellular location">
    <subcellularLocation>
        <location evidence="1">Cell membrane</location>
        <topology evidence="1">Multi-pass membrane protein</topology>
    </subcellularLocation>
</comment>
<feature type="transmembrane region" description="Helical" evidence="10">
    <location>
        <begin position="269"/>
        <end position="290"/>
    </location>
</feature>
<feature type="transmembrane region" description="Helical" evidence="10">
    <location>
        <begin position="181"/>
        <end position="201"/>
    </location>
</feature>
<dbReference type="GO" id="GO:0016887">
    <property type="term" value="F:ATP hydrolysis activity"/>
    <property type="evidence" value="ECO:0007669"/>
    <property type="project" value="InterPro"/>
</dbReference>
<dbReference type="OrthoDB" id="383768at2"/>
<evidence type="ECO:0000313" key="14">
    <source>
        <dbReference type="Proteomes" id="UP000033750"/>
    </source>
</evidence>
<keyword evidence="8 10" id="KW-1133">Transmembrane helix</keyword>
<proteinExistence type="inferred from homology"/>
<reference evidence="13 14" key="1">
    <citation type="submission" date="2015-03" db="EMBL/GenBank/DDBJ databases">
        <title>Genome sequence of Mycoplasma meleagridis strain ATCC 25294.</title>
        <authorList>
            <person name="Yacoub E."/>
            <person name="Blanchard A."/>
            <person name="Sirand-Pugnet P."/>
            <person name="Mardassi B.B.A."/>
        </authorList>
    </citation>
    <scope>NUCLEOTIDE SEQUENCE [LARGE SCALE GENOMIC DNA]</scope>
    <source>
        <strain evidence="13 14">ATCC 25294</strain>
    </source>
</reference>
<evidence type="ECO:0000256" key="8">
    <source>
        <dbReference type="ARBA" id="ARBA00022989"/>
    </source>
</evidence>
<dbReference type="InterPro" id="IPR036640">
    <property type="entry name" value="ABC1_TM_sf"/>
</dbReference>
<dbReference type="InterPro" id="IPR003593">
    <property type="entry name" value="AAA+_ATPase"/>
</dbReference>
<keyword evidence="4" id="KW-1003">Cell membrane</keyword>
<evidence type="ECO:0000259" key="11">
    <source>
        <dbReference type="PROSITE" id="PS50893"/>
    </source>
</evidence>
<dbReference type="GO" id="GO:0005524">
    <property type="term" value="F:ATP binding"/>
    <property type="evidence" value="ECO:0007669"/>
    <property type="project" value="UniProtKB-KW"/>
</dbReference>
<dbReference type="Gene3D" id="3.40.50.300">
    <property type="entry name" value="P-loop containing nucleotide triphosphate hydrolases"/>
    <property type="match status" value="1"/>
</dbReference>